<reference evidence="2 4" key="1">
    <citation type="journal article" date="2019" name="Sci. Rep.">
        <title>Orb-weaving spider Araneus ventricosus genome elucidates the spidroin gene catalogue.</title>
        <authorList>
            <person name="Kono N."/>
            <person name="Nakamura H."/>
            <person name="Ohtoshi R."/>
            <person name="Moran D.A.P."/>
            <person name="Shinohara A."/>
            <person name="Yoshida Y."/>
            <person name="Fujiwara M."/>
            <person name="Mori M."/>
            <person name="Tomita M."/>
            <person name="Arakawa K."/>
        </authorList>
    </citation>
    <scope>NUCLEOTIDE SEQUENCE [LARGE SCALE GENOMIC DNA]</scope>
</reference>
<evidence type="ECO:0000313" key="4">
    <source>
        <dbReference type="Proteomes" id="UP000499080"/>
    </source>
</evidence>
<keyword evidence="4" id="KW-1185">Reference proteome</keyword>
<feature type="transmembrane region" description="Helical" evidence="1">
    <location>
        <begin position="54"/>
        <end position="74"/>
    </location>
</feature>
<dbReference type="Proteomes" id="UP000499080">
    <property type="component" value="Unassembled WGS sequence"/>
</dbReference>
<dbReference type="AlphaFoldDB" id="A0A4Y2F7M2"/>
<evidence type="ECO:0000313" key="3">
    <source>
        <dbReference type="EMBL" id="GBM58255.1"/>
    </source>
</evidence>
<feature type="transmembrane region" description="Helical" evidence="1">
    <location>
        <begin position="213"/>
        <end position="237"/>
    </location>
</feature>
<proteinExistence type="predicted"/>
<sequence length="316" mass="35921">MGLAFSQLFTNVFMITLRLTLLVKRQAIFSLILCLQDVHSSLQSKKLLNQRYQLICGIFISYILPAVLSCYALLLCSQDSEESLKFYLEDTFFGWSTEDRLTNCVIFILFDHFIANQEFVQSGFIVVLCWYLFGLLKRIVISFVDKAQEEHDLESLYKSYLKFSKTICRCISLSEQALSLLLLLLYGFMIFSIFNVTTFFVRVNFSRLPTSMVINQVTVLLVMITGFCFLSFQAIAVHDAAVKVKDSICEAVSKSDSLDFEIKCLLLTMVTEFPSKVFVTGWGLFSLKRNFLKSTTSGILTYAVLLAQIGRAGSLK</sequence>
<comment type="caution">
    <text evidence="2">The sequence shown here is derived from an EMBL/GenBank/DDBJ whole genome shotgun (WGS) entry which is preliminary data.</text>
</comment>
<keyword evidence="1" id="KW-0812">Transmembrane</keyword>
<evidence type="ECO:0000313" key="2">
    <source>
        <dbReference type="EMBL" id="GBM36369.1"/>
    </source>
</evidence>
<keyword evidence="1" id="KW-1133">Transmembrane helix</keyword>
<evidence type="ECO:0008006" key="5">
    <source>
        <dbReference type="Google" id="ProtNLM"/>
    </source>
</evidence>
<feature type="transmembrane region" description="Helical" evidence="1">
    <location>
        <begin position="177"/>
        <end position="201"/>
    </location>
</feature>
<organism evidence="2 4">
    <name type="scientific">Araneus ventricosus</name>
    <name type="common">Orbweaver spider</name>
    <name type="synonym">Epeira ventricosa</name>
    <dbReference type="NCBI Taxonomy" id="182803"/>
    <lineage>
        <taxon>Eukaryota</taxon>
        <taxon>Metazoa</taxon>
        <taxon>Ecdysozoa</taxon>
        <taxon>Arthropoda</taxon>
        <taxon>Chelicerata</taxon>
        <taxon>Arachnida</taxon>
        <taxon>Araneae</taxon>
        <taxon>Araneomorphae</taxon>
        <taxon>Entelegynae</taxon>
        <taxon>Araneoidea</taxon>
        <taxon>Araneidae</taxon>
        <taxon>Araneus</taxon>
    </lineage>
</organism>
<protein>
    <recommendedName>
        <fullName evidence="5">Gustatory receptor</fullName>
    </recommendedName>
</protein>
<dbReference type="EMBL" id="BGPR01101023">
    <property type="protein sequence ID" value="GBM58255.1"/>
    <property type="molecule type" value="Genomic_DNA"/>
</dbReference>
<gene>
    <name evidence="3" type="ORF">AVEN_1256_1</name>
    <name evidence="2" type="ORF">AVEN_176064_1</name>
</gene>
<feature type="transmembrane region" description="Helical" evidence="1">
    <location>
        <begin position="119"/>
        <end position="136"/>
    </location>
</feature>
<accession>A0A4Y2F7M2</accession>
<evidence type="ECO:0000256" key="1">
    <source>
        <dbReference type="SAM" id="Phobius"/>
    </source>
</evidence>
<dbReference type="EMBL" id="BGPR01000810">
    <property type="protein sequence ID" value="GBM36369.1"/>
    <property type="molecule type" value="Genomic_DNA"/>
</dbReference>
<name>A0A4Y2F7M2_ARAVE</name>
<dbReference type="OrthoDB" id="6422555at2759"/>
<keyword evidence="1" id="KW-0472">Membrane</keyword>